<evidence type="ECO:0008006" key="2">
    <source>
        <dbReference type="Google" id="ProtNLM"/>
    </source>
</evidence>
<evidence type="ECO:0000313" key="1">
    <source>
        <dbReference type="EMBL" id="VAW33675.1"/>
    </source>
</evidence>
<name>A0A3B0URI5_9ZZZZ</name>
<sequence length="112" mass="12165">MKRGDIFDTRLNPSEGSEQAGIRPVIIVSRDAINRNSSVIVIVPLTKAANIKRSYPNNVKISKTEGGLTVASVALGGQVRAISKSRLLRKRGTLLDETMHKISSALRITLDL</sequence>
<dbReference type="Pfam" id="PF02452">
    <property type="entry name" value="PemK_toxin"/>
    <property type="match status" value="1"/>
</dbReference>
<dbReference type="GO" id="GO:0003677">
    <property type="term" value="F:DNA binding"/>
    <property type="evidence" value="ECO:0007669"/>
    <property type="project" value="InterPro"/>
</dbReference>
<dbReference type="GO" id="GO:0004521">
    <property type="term" value="F:RNA endonuclease activity"/>
    <property type="evidence" value="ECO:0007669"/>
    <property type="project" value="TreeGrafter"/>
</dbReference>
<dbReference type="EMBL" id="UOEU01000469">
    <property type="protein sequence ID" value="VAW33675.1"/>
    <property type="molecule type" value="Genomic_DNA"/>
</dbReference>
<dbReference type="SUPFAM" id="SSF50118">
    <property type="entry name" value="Cell growth inhibitor/plasmid maintenance toxic component"/>
    <property type="match status" value="1"/>
</dbReference>
<dbReference type="PANTHER" id="PTHR33988">
    <property type="entry name" value="ENDORIBONUCLEASE MAZF-RELATED"/>
    <property type="match status" value="1"/>
</dbReference>
<dbReference type="GO" id="GO:0006402">
    <property type="term" value="P:mRNA catabolic process"/>
    <property type="evidence" value="ECO:0007669"/>
    <property type="project" value="TreeGrafter"/>
</dbReference>
<dbReference type="PIRSF" id="PIRSF033490">
    <property type="entry name" value="MazF"/>
    <property type="match status" value="1"/>
</dbReference>
<dbReference type="Gene3D" id="2.30.30.110">
    <property type="match status" value="1"/>
</dbReference>
<dbReference type="AlphaFoldDB" id="A0A3B0URI5"/>
<proteinExistence type="predicted"/>
<gene>
    <name evidence="1" type="ORF">MNBD_CHLOROFLEXI01-4430</name>
</gene>
<reference evidence="1" key="1">
    <citation type="submission" date="2018-06" db="EMBL/GenBank/DDBJ databases">
        <authorList>
            <person name="Zhirakovskaya E."/>
        </authorList>
    </citation>
    <scope>NUCLEOTIDE SEQUENCE</scope>
</reference>
<protein>
    <recommendedName>
        <fullName evidence="2">Programmed cell death toxin YdcE</fullName>
    </recommendedName>
</protein>
<dbReference type="GO" id="GO:0016075">
    <property type="term" value="P:rRNA catabolic process"/>
    <property type="evidence" value="ECO:0007669"/>
    <property type="project" value="TreeGrafter"/>
</dbReference>
<organism evidence="1">
    <name type="scientific">hydrothermal vent metagenome</name>
    <dbReference type="NCBI Taxonomy" id="652676"/>
    <lineage>
        <taxon>unclassified sequences</taxon>
        <taxon>metagenomes</taxon>
        <taxon>ecological metagenomes</taxon>
    </lineage>
</organism>
<accession>A0A3B0URI5</accession>
<dbReference type="InterPro" id="IPR003477">
    <property type="entry name" value="PemK-like"/>
</dbReference>
<dbReference type="InterPro" id="IPR011067">
    <property type="entry name" value="Plasmid_toxin/cell-grow_inhib"/>
</dbReference>